<dbReference type="SMART" id="SM00267">
    <property type="entry name" value="GGDEF"/>
    <property type="match status" value="1"/>
</dbReference>
<keyword evidence="6" id="KW-1185">Reference proteome</keyword>
<dbReference type="AlphaFoldDB" id="A0A1H3HF15"/>
<feature type="domain" description="GGDEF" evidence="4">
    <location>
        <begin position="295"/>
        <end position="428"/>
    </location>
</feature>
<evidence type="ECO:0000259" key="3">
    <source>
        <dbReference type="PROSITE" id="PS50883"/>
    </source>
</evidence>
<dbReference type="CDD" id="cd01948">
    <property type="entry name" value="EAL"/>
    <property type="match status" value="1"/>
</dbReference>
<dbReference type="SUPFAM" id="SSF141868">
    <property type="entry name" value="EAL domain-like"/>
    <property type="match status" value="1"/>
</dbReference>
<feature type="domain" description="PAS" evidence="1">
    <location>
        <begin position="136"/>
        <end position="209"/>
    </location>
</feature>
<dbReference type="InterPro" id="IPR035919">
    <property type="entry name" value="EAL_sf"/>
</dbReference>
<dbReference type="InterPro" id="IPR000014">
    <property type="entry name" value="PAS"/>
</dbReference>
<name>A0A1H3HF15_9BACI</name>
<dbReference type="PROSITE" id="PS50113">
    <property type="entry name" value="PAC"/>
    <property type="match status" value="2"/>
</dbReference>
<dbReference type="SUPFAM" id="SSF55785">
    <property type="entry name" value="PYP-like sensor domain (PAS domain)"/>
    <property type="match status" value="2"/>
</dbReference>
<dbReference type="CDD" id="cd01949">
    <property type="entry name" value="GGDEF"/>
    <property type="match status" value="1"/>
</dbReference>
<dbReference type="PANTHER" id="PTHR44757:SF2">
    <property type="entry name" value="BIOFILM ARCHITECTURE MAINTENANCE PROTEIN MBAA"/>
    <property type="match status" value="1"/>
</dbReference>
<dbReference type="SMART" id="SM00052">
    <property type="entry name" value="EAL"/>
    <property type="match status" value="1"/>
</dbReference>
<dbReference type="SUPFAM" id="SSF55073">
    <property type="entry name" value="Nucleotide cyclase"/>
    <property type="match status" value="1"/>
</dbReference>
<dbReference type="SMART" id="SM00086">
    <property type="entry name" value="PAC"/>
    <property type="match status" value="2"/>
</dbReference>
<dbReference type="Gene3D" id="3.30.70.270">
    <property type="match status" value="1"/>
</dbReference>
<dbReference type="PROSITE" id="PS50112">
    <property type="entry name" value="PAS"/>
    <property type="match status" value="2"/>
</dbReference>
<dbReference type="InterPro" id="IPR013767">
    <property type="entry name" value="PAS_fold"/>
</dbReference>
<feature type="domain" description="PAC" evidence="2">
    <location>
        <begin position="84"/>
        <end position="135"/>
    </location>
</feature>
<dbReference type="InterPro" id="IPR052155">
    <property type="entry name" value="Biofilm_reg_signaling"/>
</dbReference>
<dbReference type="Gene3D" id="3.20.20.450">
    <property type="entry name" value="EAL domain"/>
    <property type="match status" value="1"/>
</dbReference>
<protein>
    <submittedName>
        <fullName evidence="5">PAS domain S-box-containing protein/diguanylate cyclase (GGDEF) domain-containing protein</fullName>
    </submittedName>
</protein>
<dbReference type="InterPro" id="IPR001633">
    <property type="entry name" value="EAL_dom"/>
</dbReference>
<dbReference type="Pfam" id="PF00989">
    <property type="entry name" value="PAS"/>
    <property type="match status" value="1"/>
</dbReference>
<evidence type="ECO:0000259" key="2">
    <source>
        <dbReference type="PROSITE" id="PS50113"/>
    </source>
</evidence>
<dbReference type="Gene3D" id="3.30.450.20">
    <property type="entry name" value="PAS domain"/>
    <property type="match status" value="2"/>
</dbReference>
<dbReference type="EMBL" id="FNPI01000001">
    <property type="protein sequence ID" value="SDY13239.1"/>
    <property type="molecule type" value="Genomic_DNA"/>
</dbReference>
<dbReference type="Pfam" id="PF08447">
    <property type="entry name" value="PAS_3"/>
    <property type="match status" value="1"/>
</dbReference>
<proteinExistence type="predicted"/>
<accession>A0A1H3HF15</accession>
<dbReference type="Proteomes" id="UP000198935">
    <property type="component" value="Unassembled WGS sequence"/>
</dbReference>
<dbReference type="PROSITE" id="PS50887">
    <property type="entry name" value="GGDEF"/>
    <property type="match status" value="1"/>
</dbReference>
<evidence type="ECO:0000259" key="4">
    <source>
        <dbReference type="PROSITE" id="PS50887"/>
    </source>
</evidence>
<dbReference type="InterPro" id="IPR035965">
    <property type="entry name" value="PAS-like_dom_sf"/>
</dbReference>
<dbReference type="PROSITE" id="PS50883">
    <property type="entry name" value="EAL"/>
    <property type="match status" value="1"/>
</dbReference>
<dbReference type="NCBIfam" id="TIGR00229">
    <property type="entry name" value="sensory_box"/>
    <property type="match status" value="2"/>
</dbReference>
<dbReference type="GO" id="GO:0006355">
    <property type="term" value="P:regulation of DNA-templated transcription"/>
    <property type="evidence" value="ECO:0007669"/>
    <property type="project" value="InterPro"/>
</dbReference>
<feature type="domain" description="EAL" evidence="3">
    <location>
        <begin position="437"/>
        <end position="689"/>
    </location>
</feature>
<dbReference type="SMART" id="SM00091">
    <property type="entry name" value="PAS"/>
    <property type="match status" value="2"/>
</dbReference>
<dbReference type="FunFam" id="3.30.70.270:FF:000001">
    <property type="entry name" value="Diguanylate cyclase domain protein"/>
    <property type="match status" value="1"/>
</dbReference>
<feature type="domain" description="PAC" evidence="2">
    <location>
        <begin position="211"/>
        <end position="263"/>
    </location>
</feature>
<reference evidence="6" key="1">
    <citation type="submission" date="2016-10" db="EMBL/GenBank/DDBJ databases">
        <authorList>
            <person name="Varghese N."/>
            <person name="Submissions S."/>
        </authorList>
    </citation>
    <scope>NUCLEOTIDE SEQUENCE [LARGE SCALE GENOMIC DNA]</scope>
    <source>
        <strain evidence="6">SP</strain>
    </source>
</reference>
<dbReference type="InterPro" id="IPR000700">
    <property type="entry name" value="PAS-assoc_C"/>
</dbReference>
<evidence type="ECO:0000259" key="1">
    <source>
        <dbReference type="PROSITE" id="PS50112"/>
    </source>
</evidence>
<feature type="domain" description="PAS" evidence="1">
    <location>
        <begin position="12"/>
        <end position="82"/>
    </location>
</feature>
<sequence>MQHNASNNSISFSEAYKALFENNPDACYALDQKGNFCLFNEAAMKLTGYSLEEMLGTSFIKLVPEAFLTRIMNTFHSILRGNEEKFELSIFSKNGSVIDLYVTAVPIVMEGTVQGIIGIAKDMTELYKVQEELRESRSQLQNIVDSITVCLWSADVKNGELLYISPACSKIFGYTQKEFYTTKALWQKMMYPQADDTLAEQFAKIKNGKKIYLEYPLESKRGDILWVNNSIVPVLNDSGGLERVDGVLTDISWRKQAEKELKYMAFHDHLTNLPNRRRFNEKLRRAMDKAKQEHRKVAVMYLDLDRFKYINDALGHKEGDELLKQVAERLTCCLGEDDLVARQGGDEFSIILQSITELHEVCRVSEKIHDLFNTPVELKGYEYNITTSIGVSIYPDHADSVEGLIKRADQALYLAKDKGRSNTQIYNGRLSKMMSRKFVIEQGLRKAVDKREFSLLYQPIVHVQTKKIVGFEALIRWNYPVLGELLPLEFIPAAEETGEIISIGEWVLRQAIADCKSWQRGRSPIYVTVNISARQVEQPELIQRINGILAEKGLAQEYLKLEITEGAAMTNIDRLLPQFRKLQDAGVDIALDDFGTGYSSLNYLKIFPIKTLKIDRSFVKDIHKDPKQEAIIKTMAALAENLQLDLIAEGVEQEQQIAFLKEIGCYKMQGYYFQKPVPADEVRMLLRDN</sequence>
<dbReference type="InterPro" id="IPR043128">
    <property type="entry name" value="Rev_trsase/Diguanyl_cyclase"/>
</dbReference>
<dbReference type="Pfam" id="PF00990">
    <property type="entry name" value="GGDEF"/>
    <property type="match status" value="1"/>
</dbReference>
<dbReference type="Pfam" id="PF00563">
    <property type="entry name" value="EAL"/>
    <property type="match status" value="1"/>
</dbReference>
<dbReference type="InterPro" id="IPR001610">
    <property type="entry name" value="PAC"/>
</dbReference>
<evidence type="ECO:0000313" key="5">
    <source>
        <dbReference type="EMBL" id="SDY13239.1"/>
    </source>
</evidence>
<dbReference type="PANTHER" id="PTHR44757">
    <property type="entry name" value="DIGUANYLATE CYCLASE DGCP"/>
    <property type="match status" value="1"/>
</dbReference>
<dbReference type="InterPro" id="IPR013655">
    <property type="entry name" value="PAS_fold_3"/>
</dbReference>
<gene>
    <name evidence="5" type="ORF">SAMN05421736_101456</name>
</gene>
<dbReference type="InterPro" id="IPR029787">
    <property type="entry name" value="Nucleotide_cyclase"/>
</dbReference>
<organism evidence="5 6">
    <name type="scientific">Evansella caseinilytica</name>
    <dbReference type="NCBI Taxonomy" id="1503961"/>
    <lineage>
        <taxon>Bacteria</taxon>
        <taxon>Bacillati</taxon>
        <taxon>Bacillota</taxon>
        <taxon>Bacilli</taxon>
        <taxon>Bacillales</taxon>
        <taxon>Bacillaceae</taxon>
        <taxon>Evansella</taxon>
    </lineage>
</organism>
<evidence type="ECO:0000313" key="6">
    <source>
        <dbReference type="Proteomes" id="UP000198935"/>
    </source>
</evidence>
<dbReference type="CDD" id="cd00130">
    <property type="entry name" value="PAS"/>
    <property type="match status" value="2"/>
</dbReference>
<dbReference type="STRING" id="1503961.SAMN05421736_101456"/>
<dbReference type="NCBIfam" id="TIGR00254">
    <property type="entry name" value="GGDEF"/>
    <property type="match status" value="1"/>
</dbReference>
<dbReference type="InterPro" id="IPR000160">
    <property type="entry name" value="GGDEF_dom"/>
</dbReference>